<dbReference type="HOGENOM" id="CLU_026228_5_1_9"/>
<feature type="signal peptide" evidence="10">
    <location>
        <begin position="1"/>
        <end position="20"/>
    </location>
</feature>
<sequence>MRRIVSTLVAVFLFSVLISGCGGKAGAPKDGAGKTEEGLKGTITVAGSTSVQPFSEVLAEAFMAENPKARVNVQGGGSSQGIEAARSGAAEIGASSRDLKPEEKEGMREFVIAKDGIVVVVNPANKVNELSVAQVRDIFLGKITNWKQVGGEDAPITLVTREAGSGTRDGFENLVMNKEPISDKALVANSTGAVRTTVAGDRNAIGYMSMASIDSGVKALAVDGVKPDRETVKSGQYKISRPFIYVTKGEPTGLAEAFIEFVLSEEGQKIIEREGAVAVK</sequence>
<name>D7CK35_SYNLT</name>
<evidence type="ECO:0000313" key="13">
    <source>
        <dbReference type="Proteomes" id="UP000000378"/>
    </source>
</evidence>
<dbReference type="NCBIfam" id="TIGR02136">
    <property type="entry name" value="ptsS_2"/>
    <property type="match status" value="1"/>
</dbReference>
<dbReference type="STRING" id="643648.Slip_0365"/>
<dbReference type="GO" id="GO:0005886">
    <property type="term" value="C:plasma membrane"/>
    <property type="evidence" value="ECO:0007669"/>
    <property type="project" value="UniProtKB-SubCell"/>
</dbReference>
<keyword evidence="10" id="KW-0472">Membrane</keyword>
<keyword evidence="13" id="KW-1185">Reference proteome</keyword>
<keyword evidence="6 10" id="KW-0592">Phosphate transport</keyword>
<dbReference type="Proteomes" id="UP000000378">
    <property type="component" value="Chromosome"/>
</dbReference>
<gene>
    <name evidence="12" type="ordered locus">Slip_0365</name>
</gene>
<dbReference type="PANTHER" id="PTHR30570">
    <property type="entry name" value="PERIPLASMIC PHOSPHATE BINDING COMPONENT OF PHOSPHATE ABC TRANSPORTER"/>
    <property type="match status" value="1"/>
</dbReference>
<comment type="similarity">
    <text evidence="3 10">Belongs to the PstS family.</text>
</comment>
<dbReference type="CDD" id="cd13653">
    <property type="entry name" value="PBP2_phosphate_like_1"/>
    <property type="match status" value="1"/>
</dbReference>
<keyword evidence="8 10" id="KW-0564">Palmitate</keyword>
<keyword evidence="5 10" id="KW-0813">Transport</keyword>
<evidence type="ECO:0000256" key="5">
    <source>
        <dbReference type="ARBA" id="ARBA00022448"/>
    </source>
</evidence>
<dbReference type="InterPro" id="IPR050811">
    <property type="entry name" value="Phosphate_ABC_transporter"/>
</dbReference>
<comment type="subcellular location">
    <subcellularLocation>
        <location evidence="2 10">Cell membrane</location>
        <topology evidence="2 10">Lipid-anchor</topology>
    </subcellularLocation>
</comment>
<evidence type="ECO:0000256" key="9">
    <source>
        <dbReference type="ARBA" id="ARBA00023288"/>
    </source>
</evidence>
<keyword evidence="10" id="KW-1003">Cell membrane</keyword>
<comment type="subunit">
    <text evidence="4 10">The complex is composed of two ATP-binding proteins (PstB), two transmembrane proteins (PstC and PstA) and a solute-binding protein (PstS).</text>
</comment>
<dbReference type="InterPro" id="IPR024370">
    <property type="entry name" value="PBP_domain"/>
</dbReference>
<feature type="chain" id="PRO_5039744941" description="Phosphate-binding protein" evidence="10">
    <location>
        <begin position="21"/>
        <end position="280"/>
    </location>
</feature>
<dbReference type="InterPro" id="IPR011862">
    <property type="entry name" value="Phos-bd"/>
</dbReference>
<proteinExistence type="inferred from homology"/>
<dbReference type="GO" id="GO:0042301">
    <property type="term" value="F:phosphate ion binding"/>
    <property type="evidence" value="ECO:0007669"/>
    <property type="project" value="UniProtKB-UniRule"/>
</dbReference>
<reference evidence="13" key="1">
    <citation type="journal article" date="2010" name="Stand. Genomic Sci.">
        <title>Complete genome sequence of Syntrophothermus lipocalidus type strain (TGB-C1T).</title>
        <authorList>
            <consortium name="US DOE Joint Genome Institute (JGI-PGF)"/>
            <person name="Djao O."/>
            <person name="Zhang X."/>
            <person name="Lucas S."/>
            <person name="Lapidus A."/>
            <person name="Glavina Del Rio T."/>
            <person name="Nolan M."/>
            <person name="Tice H."/>
            <person name="Cheng J."/>
            <person name="Han C."/>
            <person name="Tapia R."/>
            <person name="Goodwin L."/>
            <person name="Pitluck S."/>
            <person name="Liolios K."/>
            <person name="Ivanova N."/>
            <person name="Mavromatis K."/>
            <person name="Mikhailova N."/>
            <person name="Ovchinnikova G."/>
            <person name="Pati A."/>
            <person name="Brambilla E."/>
            <person name="Chen A."/>
            <person name="Palaniappan K."/>
            <person name="Land M."/>
            <person name="Hauser L."/>
            <person name="Chang Y."/>
            <person name="Jeffries C."/>
            <person name="Rohde M."/>
            <person name="Sikorski J."/>
            <person name="Spring S."/>
            <person name="Goker M."/>
            <person name="Detter J."/>
            <person name="Woyke T."/>
            <person name="Bristow J."/>
            <person name="Eisen J."/>
            <person name="Markowitz V."/>
            <person name="Hugenholtz P."/>
            <person name="Kyrpides N."/>
            <person name="Klenk H."/>
        </authorList>
    </citation>
    <scope>NUCLEOTIDE SEQUENCE [LARGE SCALE GENOMIC DNA]</scope>
    <source>
        <strain evidence="13">DSM 12680 / TGB-C1</strain>
    </source>
</reference>
<evidence type="ECO:0000256" key="2">
    <source>
        <dbReference type="ARBA" id="ARBA00004193"/>
    </source>
</evidence>
<dbReference type="GO" id="GO:0006817">
    <property type="term" value="P:phosphate ion transport"/>
    <property type="evidence" value="ECO:0007669"/>
    <property type="project" value="UniProtKB-UniRule"/>
</dbReference>
<reference evidence="12 13" key="2">
    <citation type="journal article" date="2010" name="Stand. Genomic Sci.">
        <title>Complete genome sequence of Syntrophothermus lipocalidus type strain (TGB-C1).</title>
        <authorList>
            <person name="Djao O.D."/>
            <person name="Zhang X."/>
            <person name="Lucas S."/>
            <person name="Lapidus A."/>
            <person name="Del Rio T.G."/>
            <person name="Nolan M."/>
            <person name="Tice H."/>
            <person name="Cheng J.F."/>
            <person name="Han C."/>
            <person name="Tapia R."/>
            <person name="Goodwin L."/>
            <person name="Pitluck S."/>
            <person name="Liolios K."/>
            <person name="Ivanova N."/>
            <person name="Mavromatis K."/>
            <person name="Mikhailova N."/>
            <person name="Ovchinnikova G."/>
            <person name="Pati A."/>
            <person name="Brambilla E."/>
            <person name="Chen A."/>
            <person name="Palaniappan K."/>
            <person name="Land M."/>
            <person name="Hauser L."/>
            <person name="Chang Y.J."/>
            <person name="Jeffries C.D."/>
            <person name="Rohde M."/>
            <person name="Sikorski J."/>
            <person name="Spring S."/>
            <person name="Goker M."/>
            <person name="Detter J.C."/>
            <person name="Woyke T."/>
            <person name="Bristow J."/>
            <person name="Eisen J.A."/>
            <person name="Markowitz V."/>
            <person name="Hugenholtz P."/>
            <person name="Kyrpides N.C."/>
            <person name="Klenk H.P."/>
        </authorList>
    </citation>
    <scope>NUCLEOTIDE SEQUENCE [LARGE SCALE GENOMIC DNA]</scope>
    <source>
        <strain evidence="13">DSM 12680 / TGB-C1</strain>
    </source>
</reference>
<protein>
    <recommendedName>
        <fullName evidence="10">Phosphate-binding protein</fullName>
    </recommendedName>
</protein>
<evidence type="ECO:0000313" key="12">
    <source>
        <dbReference type="EMBL" id="ADI01149.1"/>
    </source>
</evidence>
<evidence type="ECO:0000256" key="8">
    <source>
        <dbReference type="ARBA" id="ARBA00023139"/>
    </source>
</evidence>
<dbReference type="Pfam" id="PF12849">
    <property type="entry name" value="PBP_like_2"/>
    <property type="match status" value="1"/>
</dbReference>
<accession>D7CK35</accession>
<keyword evidence="7 10" id="KW-0732">Signal</keyword>
<evidence type="ECO:0000256" key="4">
    <source>
        <dbReference type="ARBA" id="ARBA00011529"/>
    </source>
</evidence>
<dbReference type="EMBL" id="CP002048">
    <property type="protein sequence ID" value="ADI01149.1"/>
    <property type="molecule type" value="Genomic_DNA"/>
</dbReference>
<keyword evidence="9 10" id="KW-0449">Lipoprotein</keyword>
<feature type="domain" description="PBP" evidence="11">
    <location>
        <begin position="34"/>
        <end position="266"/>
    </location>
</feature>
<evidence type="ECO:0000256" key="10">
    <source>
        <dbReference type="RuleBase" id="RU367119"/>
    </source>
</evidence>
<dbReference type="AlphaFoldDB" id="D7CK35"/>
<evidence type="ECO:0000256" key="1">
    <source>
        <dbReference type="ARBA" id="ARBA00002841"/>
    </source>
</evidence>
<dbReference type="PROSITE" id="PS51257">
    <property type="entry name" value="PROKAR_LIPOPROTEIN"/>
    <property type="match status" value="1"/>
</dbReference>
<dbReference type="OrthoDB" id="9790048at2"/>
<dbReference type="SUPFAM" id="SSF53850">
    <property type="entry name" value="Periplasmic binding protein-like II"/>
    <property type="match status" value="1"/>
</dbReference>
<dbReference type="KEGG" id="slp:Slip_0365"/>
<dbReference type="PANTHER" id="PTHR30570:SF1">
    <property type="entry name" value="PHOSPHATE-BINDING PROTEIN PSTS"/>
    <property type="match status" value="1"/>
</dbReference>
<dbReference type="Gene3D" id="3.40.190.10">
    <property type="entry name" value="Periplasmic binding protein-like II"/>
    <property type="match status" value="2"/>
</dbReference>
<organism evidence="12 13">
    <name type="scientific">Syntrophothermus lipocalidus (strain DSM 12680 / TGB-C1)</name>
    <dbReference type="NCBI Taxonomy" id="643648"/>
    <lineage>
        <taxon>Bacteria</taxon>
        <taxon>Bacillati</taxon>
        <taxon>Bacillota</taxon>
        <taxon>Clostridia</taxon>
        <taxon>Eubacteriales</taxon>
        <taxon>Syntrophomonadaceae</taxon>
        <taxon>Syntrophothermus</taxon>
    </lineage>
</organism>
<dbReference type="RefSeq" id="WP_013174551.1">
    <property type="nucleotide sequence ID" value="NC_014220.1"/>
</dbReference>
<evidence type="ECO:0000256" key="7">
    <source>
        <dbReference type="ARBA" id="ARBA00022729"/>
    </source>
</evidence>
<dbReference type="eggNOG" id="COG0226">
    <property type="taxonomic scope" value="Bacteria"/>
</dbReference>
<comment type="function">
    <text evidence="10">Involved in the system for phosphate transport across the cytoplasmic membrane.</text>
</comment>
<evidence type="ECO:0000259" key="11">
    <source>
        <dbReference type="Pfam" id="PF12849"/>
    </source>
</evidence>
<comment type="function">
    <text evidence="1">Part of the ABC transporter complex PstSACB involved in phosphate import.</text>
</comment>
<evidence type="ECO:0000256" key="3">
    <source>
        <dbReference type="ARBA" id="ARBA00008725"/>
    </source>
</evidence>
<evidence type="ECO:0000256" key="6">
    <source>
        <dbReference type="ARBA" id="ARBA00022592"/>
    </source>
</evidence>